<dbReference type="EMBL" id="JBBWRZ010000008">
    <property type="protein sequence ID" value="KAK8230599.1"/>
    <property type="molecule type" value="Genomic_DNA"/>
</dbReference>
<protein>
    <recommendedName>
        <fullName evidence="4">Defensin-like protein</fullName>
    </recommendedName>
</protein>
<sequence>MRAFQILVLLASFAIGFFALAATTPNDDVDRDKNGNPICTPKECSIKCTNDDPCKQPCKDPATTFLVGNCIHMEGGVRGCFCSCVNDDQCNGVCGGLTYNSKDAKLNKAFQLYTDIRTCITKTQPEKFNNAYAGCLCDFGSIDACTKFCTYLNGKPIKGYPKDGSCSCPPPKE</sequence>
<accession>A0ABR1YIN1</accession>
<dbReference type="Proteomes" id="UP001492380">
    <property type="component" value="Unassembled WGS sequence"/>
</dbReference>
<name>A0ABR1YIN1_9PEZI</name>
<evidence type="ECO:0008006" key="4">
    <source>
        <dbReference type="Google" id="ProtNLM"/>
    </source>
</evidence>
<evidence type="ECO:0000313" key="3">
    <source>
        <dbReference type="Proteomes" id="UP001492380"/>
    </source>
</evidence>
<keyword evidence="3" id="KW-1185">Reference proteome</keyword>
<comment type="caution">
    <text evidence="2">The sequence shown here is derived from an EMBL/GenBank/DDBJ whole genome shotgun (WGS) entry which is preliminary data.</text>
</comment>
<keyword evidence="1" id="KW-0732">Signal</keyword>
<proteinExistence type="predicted"/>
<evidence type="ECO:0000256" key="1">
    <source>
        <dbReference type="SAM" id="SignalP"/>
    </source>
</evidence>
<reference evidence="2 3" key="1">
    <citation type="submission" date="2024-04" db="EMBL/GenBank/DDBJ databases">
        <title>Phyllosticta paracitricarpa is synonymous to the EU quarantine fungus P. citricarpa based on phylogenomic analyses.</title>
        <authorList>
            <consortium name="Lawrence Berkeley National Laboratory"/>
            <person name="Van Ingen-Buijs V.A."/>
            <person name="Van Westerhoven A.C."/>
            <person name="Haridas S."/>
            <person name="Skiadas P."/>
            <person name="Martin F."/>
            <person name="Groenewald J.Z."/>
            <person name="Crous P.W."/>
            <person name="Seidl M.F."/>
        </authorList>
    </citation>
    <scope>NUCLEOTIDE SEQUENCE [LARGE SCALE GENOMIC DNA]</scope>
    <source>
        <strain evidence="2 3">CBS 123374</strain>
    </source>
</reference>
<evidence type="ECO:0000313" key="2">
    <source>
        <dbReference type="EMBL" id="KAK8230599.1"/>
    </source>
</evidence>
<feature type="signal peptide" evidence="1">
    <location>
        <begin position="1"/>
        <end position="21"/>
    </location>
</feature>
<organism evidence="2 3">
    <name type="scientific">Phyllosticta capitalensis</name>
    <dbReference type="NCBI Taxonomy" id="121624"/>
    <lineage>
        <taxon>Eukaryota</taxon>
        <taxon>Fungi</taxon>
        <taxon>Dikarya</taxon>
        <taxon>Ascomycota</taxon>
        <taxon>Pezizomycotina</taxon>
        <taxon>Dothideomycetes</taxon>
        <taxon>Dothideomycetes incertae sedis</taxon>
        <taxon>Botryosphaeriales</taxon>
        <taxon>Phyllostictaceae</taxon>
        <taxon>Phyllosticta</taxon>
    </lineage>
</organism>
<gene>
    <name evidence="2" type="ORF">HDK90DRAFT_491345</name>
</gene>
<feature type="chain" id="PRO_5045441041" description="Defensin-like protein" evidence="1">
    <location>
        <begin position="22"/>
        <end position="173"/>
    </location>
</feature>